<gene>
    <name evidence="2" type="ORF">DARMORV10_A02P30840.1</name>
</gene>
<keyword evidence="1" id="KW-0472">Membrane</keyword>
<name>A0A816X5Z6_BRANA</name>
<feature type="transmembrane region" description="Helical" evidence="1">
    <location>
        <begin position="6"/>
        <end position="27"/>
    </location>
</feature>
<proteinExistence type="predicted"/>
<organism evidence="2">
    <name type="scientific">Brassica napus</name>
    <name type="common">Rape</name>
    <dbReference type="NCBI Taxonomy" id="3708"/>
    <lineage>
        <taxon>Eukaryota</taxon>
        <taxon>Viridiplantae</taxon>
        <taxon>Streptophyta</taxon>
        <taxon>Embryophyta</taxon>
        <taxon>Tracheophyta</taxon>
        <taxon>Spermatophyta</taxon>
        <taxon>Magnoliopsida</taxon>
        <taxon>eudicotyledons</taxon>
        <taxon>Gunneridae</taxon>
        <taxon>Pentapetalae</taxon>
        <taxon>rosids</taxon>
        <taxon>malvids</taxon>
        <taxon>Brassicales</taxon>
        <taxon>Brassicaceae</taxon>
        <taxon>Brassiceae</taxon>
        <taxon>Brassica</taxon>
    </lineage>
</organism>
<keyword evidence="1" id="KW-1133">Transmembrane helix</keyword>
<evidence type="ECO:0000313" key="2">
    <source>
        <dbReference type="EMBL" id="CAF2142655.1"/>
    </source>
</evidence>
<protein>
    <submittedName>
        <fullName evidence="2">(rape) hypothetical protein</fullName>
    </submittedName>
</protein>
<sequence>MEISWVLLWYFMGKILLVEHVLFELLMNFIMIYKKLRSLTNYLIKLYKSQTFLCASTHRFSLLTSNKRKTVQQALSHQKNKKLSYEVLKIHFSIVENNVWLCSYGCVFGFVYYGCIIDVSTALVYDLKSMNELHGKNALE</sequence>
<keyword evidence="1" id="KW-0812">Transmembrane</keyword>
<accession>A0A816X5Z6</accession>
<dbReference type="Proteomes" id="UP001295469">
    <property type="component" value="Chromosome A02"/>
</dbReference>
<dbReference type="AlphaFoldDB" id="A0A816X5Z6"/>
<reference evidence="2" key="1">
    <citation type="submission" date="2021-01" db="EMBL/GenBank/DDBJ databases">
        <authorList>
            <consortium name="Genoscope - CEA"/>
            <person name="William W."/>
        </authorList>
    </citation>
    <scope>NUCLEOTIDE SEQUENCE</scope>
</reference>
<dbReference type="EMBL" id="HG994356">
    <property type="protein sequence ID" value="CAF2142655.1"/>
    <property type="molecule type" value="Genomic_DNA"/>
</dbReference>
<evidence type="ECO:0000256" key="1">
    <source>
        <dbReference type="SAM" id="Phobius"/>
    </source>
</evidence>